<reference evidence="2 3" key="1">
    <citation type="journal article" date="2010" name="Cell">
        <title>The genome of Naegleria gruberi illuminates early eukaryotic versatility.</title>
        <authorList>
            <person name="Fritz-Laylin L.K."/>
            <person name="Prochnik S.E."/>
            <person name="Ginger M.L."/>
            <person name="Dacks J.B."/>
            <person name="Carpenter M.L."/>
            <person name="Field M.C."/>
            <person name="Kuo A."/>
            <person name="Paredez A."/>
            <person name="Chapman J."/>
            <person name="Pham J."/>
            <person name="Shu S."/>
            <person name="Neupane R."/>
            <person name="Cipriano M."/>
            <person name="Mancuso J."/>
            <person name="Tu H."/>
            <person name="Salamov A."/>
            <person name="Lindquist E."/>
            <person name="Shapiro H."/>
            <person name="Lucas S."/>
            <person name="Grigoriev I.V."/>
            <person name="Cande W.Z."/>
            <person name="Fulton C."/>
            <person name="Rokhsar D.S."/>
            <person name="Dawson S.C."/>
        </authorList>
    </citation>
    <scope>NUCLEOTIDE SEQUENCE [LARGE SCALE GENOMIC DNA]</scope>
    <source>
        <strain evidence="2 3">NEG-M</strain>
    </source>
</reference>
<dbReference type="GeneID" id="8854949"/>
<gene>
    <name evidence="2" type="ORF">NAEGRDRAFT_51688</name>
</gene>
<sequence length="634" mass="72646">MGKRKHSKIAKENHQVDNDDQIEEEKIVVLPPKVSTKKKKKKKRKKTSHASISSSSVSTINSGNSIGSEMIKKWNQIISLQDTLQLILGFIPDYLLERTMRFVNRDFYLASSVVFRELKTCLKLSKFNGDEKILESWKKFKNLKSIDLEFKLGHEEFNASGMTDFGIETCIINFTNSVFSKPLVGTKWADTLRYLDICIQHQQFCLLFELSLHTLIVELQEDSEIDLKIGKEEKPLFNSLTYFNYSLSTFNNMEEFINRLVNLTTLRSDDEMNIELLKLPKIKMYDCAQFELEGIPKAFPRLEHLKSSSFLSTADILQALTLKTLKTLSLNVNTSSFDLLSDAIFSLPLLEKLSLFINFSSSENNDVIASKPLPYLKKVKLVLIDYDDEIPPVSISHFNQCENIEKISFLDEARQISVDLNDFSPFSKLKSILITCKSVSNWKNPVSTLEILSITTEKASNITLIGLDKLREIDFVSENTSSLVKYFNHHAPCDGLKKLNISGKDILKYPFPSNLESLTISNLELKETDDNFTNILKKQTNLRKIVIEESKLDLLSILETLTCLIHQVTKISIAGKSSPTHSESKYITNLLRVLSIFDSKRIILELTEFSLTFSHQGTRYLRSQIKSRLFEYWK</sequence>
<evidence type="ECO:0000256" key="1">
    <source>
        <dbReference type="SAM" id="MobiDB-lite"/>
    </source>
</evidence>
<dbReference type="RefSeq" id="XP_002673351.1">
    <property type="nucleotide sequence ID" value="XM_002673305.1"/>
</dbReference>
<feature type="region of interest" description="Disordered" evidence="1">
    <location>
        <begin position="1"/>
        <end position="60"/>
    </location>
</feature>
<dbReference type="Proteomes" id="UP000006671">
    <property type="component" value="Unassembled WGS sequence"/>
</dbReference>
<name>D2VRI0_NAEGR</name>
<dbReference type="KEGG" id="ngr:NAEGRDRAFT_51688"/>
<dbReference type="SUPFAM" id="SSF52047">
    <property type="entry name" value="RNI-like"/>
    <property type="match status" value="1"/>
</dbReference>
<organism evidence="3">
    <name type="scientific">Naegleria gruberi</name>
    <name type="common">Amoeba</name>
    <dbReference type="NCBI Taxonomy" id="5762"/>
    <lineage>
        <taxon>Eukaryota</taxon>
        <taxon>Discoba</taxon>
        <taxon>Heterolobosea</taxon>
        <taxon>Tetramitia</taxon>
        <taxon>Eutetramitia</taxon>
        <taxon>Vahlkampfiidae</taxon>
        <taxon>Naegleria</taxon>
    </lineage>
</organism>
<feature type="compositionally biased region" description="Basic residues" evidence="1">
    <location>
        <begin position="35"/>
        <end position="48"/>
    </location>
</feature>
<accession>D2VRI0</accession>
<dbReference type="VEuPathDB" id="AmoebaDB:NAEGRDRAFT_51688"/>
<evidence type="ECO:0000313" key="3">
    <source>
        <dbReference type="Proteomes" id="UP000006671"/>
    </source>
</evidence>
<dbReference type="InParanoid" id="D2VRI0"/>
<feature type="compositionally biased region" description="Low complexity" evidence="1">
    <location>
        <begin position="51"/>
        <end position="60"/>
    </location>
</feature>
<dbReference type="EMBL" id="GG738891">
    <property type="protein sequence ID" value="EFC40607.1"/>
    <property type="molecule type" value="Genomic_DNA"/>
</dbReference>
<proteinExistence type="predicted"/>
<protein>
    <submittedName>
        <fullName evidence="2">Predicted protein</fullName>
    </submittedName>
</protein>
<keyword evidence="3" id="KW-1185">Reference proteome</keyword>
<evidence type="ECO:0000313" key="2">
    <source>
        <dbReference type="EMBL" id="EFC40607.1"/>
    </source>
</evidence>
<dbReference type="AlphaFoldDB" id="D2VRI0"/>